<dbReference type="GO" id="GO:0009307">
    <property type="term" value="P:DNA restriction-modification system"/>
    <property type="evidence" value="ECO:0007669"/>
    <property type="project" value="UniProtKB-KW"/>
</dbReference>
<evidence type="ECO:0000256" key="4">
    <source>
        <dbReference type="ARBA" id="ARBA00022679"/>
    </source>
</evidence>
<evidence type="ECO:0000256" key="7">
    <source>
        <dbReference type="ARBA" id="ARBA00023125"/>
    </source>
</evidence>
<organism evidence="10 11">
    <name type="scientific">Candidatus Ozemobacter sibiricus</name>
    <dbReference type="NCBI Taxonomy" id="2268124"/>
    <lineage>
        <taxon>Bacteria</taxon>
        <taxon>Candidatus Ozemobacteria</taxon>
        <taxon>Candidatus Ozemobacterales</taxon>
        <taxon>Candidatus Ozemobacteraceae</taxon>
        <taxon>Candidatus Ozemobacter</taxon>
    </lineage>
</organism>
<keyword evidence="7" id="KW-0238">DNA-binding</keyword>
<feature type="domain" description="DNA methylase N-4/N-6" evidence="9">
    <location>
        <begin position="32"/>
        <end position="104"/>
    </location>
</feature>
<evidence type="ECO:0000256" key="8">
    <source>
        <dbReference type="ARBA" id="ARBA00049120"/>
    </source>
</evidence>
<dbReference type="Proteomes" id="UP000252355">
    <property type="component" value="Unassembled WGS sequence"/>
</dbReference>
<dbReference type="InterPro" id="IPR017985">
    <property type="entry name" value="MeTrfase_CN4_CS"/>
</dbReference>
<dbReference type="GO" id="GO:0032259">
    <property type="term" value="P:methylation"/>
    <property type="evidence" value="ECO:0007669"/>
    <property type="project" value="UniProtKB-KW"/>
</dbReference>
<evidence type="ECO:0000313" key="11">
    <source>
        <dbReference type="Proteomes" id="UP000252355"/>
    </source>
</evidence>
<keyword evidence="4 10" id="KW-0808">Transferase</keyword>
<evidence type="ECO:0000256" key="3">
    <source>
        <dbReference type="ARBA" id="ARBA00022603"/>
    </source>
</evidence>
<accession>A0A367ZIQ3</accession>
<reference evidence="10 11" key="1">
    <citation type="submission" date="2018-05" db="EMBL/GenBank/DDBJ databases">
        <title>A metagenomic window into the 2 km-deep terrestrial subsurface aquifer revealed taxonomically and functionally diverse microbial community comprising novel uncultured bacterial lineages.</title>
        <authorList>
            <person name="Kadnikov V.V."/>
            <person name="Mardanov A.V."/>
            <person name="Beletsky A.V."/>
            <person name="Banks D."/>
            <person name="Pimenov N.V."/>
            <person name="Frank Y.A."/>
            <person name="Karnachuk O.V."/>
            <person name="Ravin N.V."/>
        </authorList>
    </citation>
    <scope>NUCLEOTIDE SEQUENCE [LARGE SCALE GENOMIC DNA]</scope>
    <source>
        <strain evidence="10">BY5</strain>
    </source>
</reference>
<evidence type="ECO:0000256" key="5">
    <source>
        <dbReference type="ARBA" id="ARBA00022691"/>
    </source>
</evidence>
<sequence length="405" mass="46412">MNPLPLARPASGRSTAHRVGQIETCHGPVPKIFDEFWTAKQRQMHSLHYALSYRASFKPELPDFFIRQFSRPGDVIGDPFGGRGTTVLQAVLLGRQGCSNDINPLSERITYPKLHPVSIEDFEARVATLPLDLPRDLSKEEDMSMFYHPDTYREILNLRDYLKTHRDDIDRFIEMIAISRLHGHSPGFFSAYSFPQISIPKANQIKINQTRGVEPDYREVKSRLVKKARSALKDGRLEEIVAGGRKVRLTVGDARDLREWPTESVHLVVTSPPFLNQVDYVLDTWIETWFCGIDAKKIEDQVVQTPDLDEWMQFISDTLAELHRVLVPGGLIAMEVGEIRYQGELLNLDETVVSLTTSRRFNLGQYRVREVYVQTQEFTKLANCFRVKNNVLGTNTNRIVLMEKI</sequence>
<evidence type="ECO:0000256" key="2">
    <source>
        <dbReference type="ARBA" id="ARBA00012185"/>
    </source>
</evidence>
<name>A0A367ZIQ3_9BACT</name>
<dbReference type="Pfam" id="PF01555">
    <property type="entry name" value="N6_N4_Mtase"/>
    <property type="match status" value="1"/>
</dbReference>
<dbReference type="Gene3D" id="3.40.50.150">
    <property type="entry name" value="Vaccinia Virus protein VP39"/>
    <property type="match status" value="2"/>
</dbReference>
<dbReference type="InterPro" id="IPR029063">
    <property type="entry name" value="SAM-dependent_MTases_sf"/>
</dbReference>
<comment type="similarity">
    <text evidence="1">Belongs to the N(4)/N(6)-methyltransferase family. N(4) subfamily.</text>
</comment>
<gene>
    <name evidence="10" type="ORF">OZSIB_1875</name>
</gene>
<dbReference type="GO" id="GO:0008170">
    <property type="term" value="F:N-methyltransferase activity"/>
    <property type="evidence" value="ECO:0007669"/>
    <property type="project" value="InterPro"/>
</dbReference>
<evidence type="ECO:0000313" key="10">
    <source>
        <dbReference type="EMBL" id="RCK77966.1"/>
    </source>
</evidence>
<comment type="catalytic activity">
    <reaction evidence="8">
        <text>a 2'-deoxycytidine in DNA + S-adenosyl-L-methionine = an N(4)-methyl-2'-deoxycytidine in DNA + S-adenosyl-L-homocysteine + H(+)</text>
        <dbReference type="Rhea" id="RHEA:16857"/>
        <dbReference type="Rhea" id="RHEA-COMP:11369"/>
        <dbReference type="Rhea" id="RHEA-COMP:13674"/>
        <dbReference type="ChEBI" id="CHEBI:15378"/>
        <dbReference type="ChEBI" id="CHEBI:57856"/>
        <dbReference type="ChEBI" id="CHEBI:59789"/>
        <dbReference type="ChEBI" id="CHEBI:85452"/>
        <dbReference type="ChEBI" id="CHEBI:137933"/>
        <dbReference type="EC" id="2.1.1.113"/>
    </reaction>
</comment>
<dbReference type="GO" id="GO:0015667">
    <property type="term" value="F:site-specific DNA-methyltransferase (cytosine-N4-specific) activity"/>
    <property type="evidence" value="ECO:0007669"/>
    <property type="project" value="UniProtKB-EC"/>
</dbReference>
<dbReference type="EMBL" id="QOQW01000029">
    <property type="protein sequence ID" value="RCK77966.1"/>
    <property type="molecule type" value="Genomic_DNA"/>
</dbReference>
<dbReference type="SUPFAM" id="SSF53335">
    <property type="entry name" value="S-adenosyl-L-methionine-dependent methyltransferases"/>
    <property type="match status" value="2"/>
</dbReference>
<evidence type="ECO:0000256" key="1">
    <source>
        <dbReference type="ARBA" id="ARBA00010203"/>
    </source>
</evidence>
<comment type="caution">
    <text evidence="10">The sequence shown here is derived from an EMBL/GenBank/DDBJ whole genome shotgun (WGS) entry which is preliminary data.</text>
</comment>
<dbReference type="GO" id="GO:0003677">
    <property type="term" value="F:DNA binding"/>
    <property type="evidence" value="ECO:0007669"/>
    <property type="project" value="UniProtKB-KW"/>
</dbReference>
<dbReference type="PROSITE" id="PS00093">
    <property type="entry name" value="N4_MTASE"/>
    <property type="match status" value="1"/>
</dbReference>
<dbReference type="EC" id="2.1.1.113" evidence="2"/>
<dbReference type="InterPro" id="IPR002941">
    <property type="entry name" value="DNA_methylase_N4/N6"/>
</dbReference>
<keyword evidence="3 10" id="KW-0489">Methyltransferase</keyword>
<keyword evidence="5" id="KW-0949">S-adenosyl-L-methionine</keyword>
<evidence type="ECO:0000256" key="6">
    <source>
        <dbReference type="ARBA" id="ARBA00022747"/>
    </source>
</evidence>
<dbReference type="AlphaFoldDB" id="A0A367ZIQ3"/>
<protein>
    <recommendedName>
        <fullName evidence="2">site-specific DNA-methyltransferase (cytosine-N(4)-specific)</fullName>
        <ecNumber evidence="2">2.1.1.113</ecNumber>
    </recommendedName>
</protein>
<proteinExistence type="inferred from homology"/>
<evidence type="ECO:0000259" key="9">
    <source>
        <dbReference type="Pfam" id="PF01555"/>
    </source>
</evidence>
<keyword evidence="6" id="KW-0680">Restriction system</keyword>